<evidence type="ECO:0000313" key="3">
    <source>
        <dbReference type="Proteomes" id="UP001230504"/>
    </source>
</evidence>
<keyword evidence="1" id="KW-0472">Membrane</keyword>
<sequence>MLLALVEYMLSRGSIYIFCYYFLRPLFTFLINNPFRVLSYRLFDRFFLIRLLYAVYILFLYAVYILFLYAVYILFLYAVYILCIYTIHARDMSRFFAYTLTQPSCQPLRI</sequence>
<organism evidence="2 3">
    <name type="scientific">Colletotrichum navitas</name>
    <dbReference type="NCBI Taxonomy" id="681940"/>
    <lineage>
        <taxon>Eukaryota</taxon>
        <taxon>Fungi</taxon>
        <taxon>Dikarya</taxon>
        <taxon>Ascomycota</taxon>
        <taxon>Pezizomycotina</taxon>
        <taxon>Sordariomycetes</taxon>
        <taxon>Hypocreomycetidae</taxon>
        <taxon>Glomerellales</taxon>
        <taxon>Glomerellaceae</taxon>
        <taxon>Colletotrichum</taxon>
        <taxon>Colletotrichum graminicola species complex</taxon>
    </lineage>
</organism>
<evidence type="ECO:0000313" key="2">
    <source>
        <dbReference type="EMBL" id="KAK1597693.1"/>
    </source>
</evidence>
<name>A0AAD8V9X9_9PEZI</name>
<protein>
    <submittedName>
        <fullName evidence="2">Uncharacterized protein</fullName>
    </submittedName>
</protein>
<gene>
    <name evidence="2" type="ORF">LY79DRAFT_540751</name>
</gene>
<keyword evidence="3" id="KW-1185">Reference proteome</keyword>
<comment type="caution">
    <text evidence="2">The sequence shown here is derived from an EMBL/GenBank/DDBJ whole genome shotgun (WGS) entry which is preliminary data.</text>
</comment>
<dbReference type="Proteomes" id="UP001230504">
    <property type="component" value="Unassembled WGS sequence"/>
</dbReference>
<proteinExistence type="predicted"/>
<keyword evidence="1" id="KW-0812">Transmembrane</keyword>
<dbReference type="AlphaFoldDB" id="A0AAD8V9X9"/>
<feature type="transmembrane region" description="Helical" evidence="1">
    <location>
        <begin position="47"/>
        <end position="64"/>
    </location>
</feature>
<feature type="transmembrane region" description="Helical" evidence="1">
    <location>
        <begin position="70"/>
        <end position="87"/>
    </location>
</feature>
<dbReference type="GeneID" id="85441133"/>
<dbReference type="EMBL" id="JAHLJV010000007">
    <property type="protein sequence ID" value="KAK1597693.1"/>
    <property type="molecule type" value="Genomic_DNA"/>
</dbReference>
<reference evidence="2" key="1">
    <citation type="submission" date="2021-06" db="EMBL/GenBank/DDBJ databases">
        <title>Comparative genomics, transcriptomics and evolutionary studies reveal genomic signatures of adaptation to plant cell wall in hemibiotrophic fungi.</title>
        <authorList>
            <consortium name="DOE Joint Genome Institute"/>
            <person name="Baroncelli R."/>
            <person name="Diaz J.F."/>
            <person name="Benocci T."/>
            <person name="Peng M."/>
            <person name="Battaglia E."/>
            <person name="Haridas S."/>
            <person name="Andreopoulos W."/>
            <person name="Labutti K."/>
            <person name="Pangilinan J."/>
            <person name="Floch G.L."/>
            <person name="Makela M.R."/>
            <person name="Henrissat B."/>
            <person name="Grigoriev I.V."/>
            <person name="Crouch J.A."/>
            <person name="De Vries R.P."/>
            <person name="Sukno S.A."/>
            <person name="Thon M.R."/>
        </authorList>
    </citation>
    <scope>NUCLEOTIDE SEQUENCE</scope>
    <source>
        <strain evidence="2">CBS 125086</strain>
    </source>
</reference>
<keyword evidence="1" id="KW-1133">Transmembrane helix</keyword>
<evidence type="ECO:0000256" key="1">
    <source>
        <dbReference type="SAM" id="Phobius"/>
    </source>
</evidence>
<accession>A0AAD8V9X9</accession>
<feature type="transmembrane region" description="Helical" evidence="1">
    <location>
        <begin position="15"/>
        <end position="35"/>
    </location>
</feature>
<dbReference type="RefSeq" id="XP_060418465.1">
    <property type="nucleotide sequence ID" value="XM_060556893.1"/>
</dbReference>